<protein>
    <submittedName>
        <fullName evidence="7">8-amino-7-oxononanoate synthetase</fullName>
    </submittedName>
</protein>
<dbReference type="InterPro" id="IPR015424">
    <property type="entry name" value="PyrdxlP-dep_Trfase"/>
</dbReference>
<accession>A0A0G0HT06</accession>
<proteinExistence type="inferred from homology"/>
<dbReference type="GO" id="GO:0016740">
    <property type="term" value="F:transferase activity"/>
    <property type="evidence" value="ECO:0007669"/>
    <property type="project" value="UniProtKB-KW"/>
</dbReference>
<reference evidence="7 8" key="1">
    <citation type="journal article" date="2015" name="Nature">
        <title>rRNA introns, odd ribosomes, and small enigmatic genomes across a large radiation of phyla.</title>
        <authorList>
            <person name="Brown C.T."/>
            <person name="Hug L.A."/>
            <person name="Thomas B.C."/>
            <person name="Sharon I."/>
            <person name="Castelle C.J."/>
            <person name="Singh A."/>
            <person name="Wilkins M.J."/>
            <person name="Williams K.H."/>
            <person name="Banfield J.F."/>
        </authorList>
    </citation>
    <scope>NUCLEOTIDE SEQUENCE [LARGE SCALE GENOMIC DNA]</scope>
</reference>
<dbReference type="FunFam" id="3.40.640.10:FF:000006">
    <property type="entry name" value="5-aminolevulinate synthase, mitochondrial"/>
    <property type="match status" value="1"/>
</dbReference>
<comment type="cofactor">
    <cofactor evidence="1 5">
        <name>pyridoxal 5'-phosphate</name>
        <dbReference type="ChEBI" id="CHEBI:597326"/>
    </cofactor>
</comment>
<dbReference type="InterPro" id="IPR050087">
    <property type="entry name" value="AON_synthase_class-II"/>
</dbReference>
<dbReference type="AlphaFoldDB" id="A0A0G0HT06"/>
<evidence type="ECO:0000259" key="6">
    <source>
        <dbReference type="Pfam" id="PF00155"/>
    </source>
</evidence>
<evidence type="ECO:0000256" key="3">
    <source>
        <dbReference type="ARBA" id="ARBA00022679"/>
    </source>
</evidence>
<dbReference type="GO" id="GO:0030170">
    <property type="term" value="F:pyridoxal phosphate binding"/>
    <property type="evidence" value="ECO:0007669"/>
    <property type="project" value="InterPro"/>
</dbReference>
<name>A0A0G0HT06_9BACT</name>
<dbReference type="InterPro" id="IPR015421">
    <property type="entry name" value="PyrdxlP-dep_Trfase_major"/>
</dbReference>
<dbReference type="PANTHER" id="PTHR13693:SF3">
    <property type="entry name" value="LD36009P"/>
    <property type="match status" value="1"/>
</dbReference>
<evidence type="ECO:0000313" key="8">
    <source>
        <dbReference type="Proteomes" id="UP000034603"/>
    </source>
</evidence>
<dbReference type="InterPro" id="IPR001917">
    <property type="entry name" value="Aminotrans_II_pyridoxalP_BS"/>
</dbReference>
<dbReference type="InterPro" id="IPR004839">
    <property type="entry name" value="Aminotransferase_I/II_large"/>
</dbReference>
<evidence type="ECO:0000256" key="5">
    <source>
        <dbReference type="RuleBase" id="RU003693"/>
    </source>
</evidence>
<dbReference type="PANTHER" id="PTHR13693">
    <property type="entry name" value="CLASS II AMINOTRANSFERASE/8-AMINO-7-OXONONANOATE SYNTHASE"/>
    <property type="match status" value="1"/>
</dbReference>
<comment type="caution">
    <text evidence="7">The sequence shown here is derived from an EMBL/GenBank/DDBJ whole genome shotgun (WGS) entry which is preliminary data.</text>
</comment>
<dbReference type="NCBIfam" id="NF005394">
    <property type="entry name" value="PRK06939.1"/>
    <property type="match status" value="1"/>
</dbReference>
<comment type="similarity">
    <text evidence="5">Belongs to the class-II pyridoxal-phosphate-dependent aminotransferase family.</text>
</comment>
<dbReference type="Gene3D" id="3.90.1150.10">
    <property type="entry name" value="Aspartate Aminotransferase, domain 1"/>
    <property type="match status" value="1"/>
</dbReference>
<evidence type="ECO:0000256" key="4">
    <source>
        <dbReference type="ARBA" id="ARBA00022898"/>
    </source>
</evidence>
<dbReference type="CDD" id="cd06454">
    <property type="entry name" value="KBL_like"/>
    <property type="match status" value="1"/>
</dbReference>
<keyword evidence="3" id="KW-0808">Transferase</keyword>
<sequence length="391" mass="42608">MSKYSWFTDSIQNLQDEGFYNTPRIIDSPIGAEILIGGKKYLNFASNNYLGFANDPRLIRAAKSAIEKYGIGPAAVRTIAGTTTLHQELEKRLAEFKKVDDVVVFQSGFTANLAVIPTIAVEGDLIFSDELNHASIIDACRLSKAEVVRYLHLNSSDLEEKLKKAKNIGKKIIVTDGVFSMDGDIAPLPELAKLAQKYEALLIVDDAHGEGVLGKNGRGVVDHFGLHGKVDIEVGTLSKAFGVVGGFAGGKKEIIAWLRQRARPFLFSSALTIPDTAAAIEAVKILSSSDKPVKKLWENTKFFKSELKKLKFDIGTSTTPIIPLMIGDEKKAKEVSRELFERGLFSVAITYPTVAKGKARIRLMNSAAHSKSQVKKAVETISAVGKLFGVI</sequence>
<evidence type="ECO:0000256" key="1">
    <source>
        <dbReference type="ARBA" id="ARBA00001933"/>
    </source>
</evidence>
<dbReference type="PATRIC" id="fig|1618546.3.peg.91"/>
<dbReference type="Proteomes" id="UP000034603">
    <property type="component" value="Unassembled WGS sequence"/>
</dbReference>
<dbReference type="InterPro" id="IPR010962">
    <property type="entry name" value="AONS_Archaea/Firmicutes"/>
</dbReference>
<dbReference type="PROSITE" id="PS00599">
    <property type="entry name" value="AA_TRANSFER_CLASS_2"/>
    <property type="match status" value="1"/>
</dbReference>
<dbReference type="NCBIfam" id="TIGR01825">
    <property type="entry name" value="gly_Cac_T_rel"/>
    <property type="match status" value="1"/>
</dbReference>
<keyword evidence="4 5" id="KW-0663">Pyridoxal phosphate</keyword>
<dbReference type="Gene3D" id="3.40.640.10">
    <property type="entry name" value="Type I PLP-dependent aspartate aminotransferase-like (Major domain)"/>
    <property type="match status" value="1"/>
</dbReference>
<feature type="domain" description="Aminotransferase class I/classII large" evidence="6">
    <location>
        <begin position="40"/>
        <end position="381"/>
    </location>
</feature>
<dbReference type="InterPro" id="IPR015422">
    <property type="entry name" value="PyrdxlP-dep_Trfase_small"/>
</dbReference>
<comment type="subunit">
    <text evidence="2">Homodimer.</text>
</comment>
<organism evidence="7 8">
    <name type="scientific">Candidatus Woesebacteria bacterium GW2011_GWA1_37_8</name>
    <dbReference type="NCBI Taxonomy" id="1618546"/>
    <lineage>
        <taxon>Bacteria</taxon>
        <taxon>Candidatus Woeseibacteriota</taxon>
    </lineage>
</organism>
<evidence type="ECO:0000313" key="7">
    <source>
        <dbReference type="EMBL" id="KKQ46278.1"/>
    </source>
</evidence>
<dbReference type="SUPFAM" id="SSF53383">
    <property type="entry name" value="PLP-dependent transferases"/>
    <property type="match status" value="1"/>
</dbReference>
<dbReference type="EMBL" id="LBTR01000003">
    <property type="protein sequence ID" value="KKQ46278.1"/>
    <property type="molecule type" value="Genomic_DNA"/>
</dbReference>
<evidence type="ECO:0000256" key="2">
    <source>
        <dbReference type="ARBA" id="ARBA00011738"/>
    </source>
</evidence>
<dbReference type="Pfam" id="PF00155">
    <property type="entry name" value="Aminotran_1_2"/>
    <property type="match status" value="1"/>
</dbReference>
<gene>
    <name evidence="7" type="ORF">US62_C0003G0027</name>
</gene>